<sequence>MIGSSSQPLPSKVPPHPNPKNFKPGTGRGCISSRPTDTSSTRPKGMETQPKPKYAGARSLVRVTIPRSVTEMQPSLKIPSTRLGSFFLGSRNRGLSLVEKISGGVALTASKLTSNLPSIALRDRQLRSFAHFTP</sequence>
<gene>
    <name evidence="2" type="ORF">PIB30_063310</name>
</gene>
<evidence type="ECO:0000313" key="2">
    <source>
        <dbReference type="EMBL" id="MED6112633.1"/>
    </source>
</evidence>
<organism evidence="2 3">
    <name type="scientific">Stylosanthes scabra</name>
    <dbReference type="NCBI Taxonomy" id="79078"/>
    <lineage>
        <taxon>Eukaryota</taxon>
        <taxon>Viridiplantae</taxon>
        <taxon>Streptophyta</taxon>
        <taxon>Embryophyta</taxon>
        <taxon>Tracheophyta</taxon>
        <taxon>Spermatophyta</taxon>
        <taxon>Magnoliopsida</taxon>
        <taxon>eudicotyledons</taxon>
        <taxon>Gunneridae</taxon>
        <taxon>Pentapetalae</taxon>
        <taxon>rosids</taxon>
        <taxon>fabids</taxon>
        <taxon>Fabales</taxon>
        <taxon>Fabaceae</taxon>
        <taxon>Papilionoideae</taxon>
        <taxon>50 kb inversion clade</taxon>
        <taxon>dalbergioids sensu lato</taxon>
        <taxon>Dalbergieae</taxon>
        <taxon>Pterocarpus clade</taxon>
        <taxon>Stylosanthes</taxon>
    </lineage>
</organism>
<keyword evidence="3" id="KW-1185">Reference proteome</keyword>
<reference evidence="2 3" key="1">
    <citation type="journal article" date="2023" name="Plants (Basel)">
        <title>Bridging the Gap: Combining Genomics and Transcriptomics Approaches to Understand Stylosanthes scabra, an Orphan Legume from the Brazilian Caatinga.</title>
        <authorList>
            <person name="Ferreira-Neto J.R.C."/>
            <person name="da Silva M.D."/>
            <person name="Binneck E."/>
            <person name="de Melo N.F."/>
            <person name="da Silva R.H."/>
            <person name="de Melo A.L.T.M."/>
            <person name="Pandolfi V."/>
            <person name="Bustamante F.O."/>
            <person name="Brasileiro-Vidal A.C."/>
            <person name="Benko-Iseppon A.M."/>
        </authorList>
    </citation>
    <scope>NUCLEOTIDE SEQUENCE [LARGE SCALE GENOMIC DNA]</scope>
    <source>
        <tissue evidence="2">Leaves</tissue>
    </source>
</reference>
<dbReference type="Proteomes" id="UP001341840">
    <property type="component" value="Unassembled WGS sequence"/>
</dbReference>
<evidence type="ECO:0000256" key="1">
    <source>
        <dbReference type="SAM" id="MobiDB-lite"/>
    </source>
</evidence>
<proteinExistence type="predicted"/>
<feature type="region of interest" description="Disordered" evidence="1">
    <location>
        <begin position="1"/>
        <end position="55"/>
    </location>
</feature>
<name>A0ABU6QM33_9FABA</name>
<feature type="compositionally biased region" description="Low complexity" evidence="1">
    <location>
        <begin position="32"/>
        <end position="43"/>
    </location>
</feature>
<evidence type="ECO:0000313" key="3">
    <source>
        <dbReference type="Proteomes" id="UP001341840"/>
    </source>
</evidence>
<dbReference type="EMBL" id="JASCZI010000601">
    <property type="protein sequence ID" value="MED6112633.1"/>
    <property type="molecule type" value="Genomic_DNA"/>
</dbReference>
<accession>A0ABU6QM33</accession>
<comment type="caution">
    <text evidence="2">The sequence shown here is derived from an EMBL/GenBank/DDBJ whole genome shotgun (WGS) entry which is preliminary data.</text>
</comment>
<protein>
    <submittedName>
        <fullName evidence="2">Uncharacterized protein</fullName>
    </submittedName>
</protein>